<dbReference type="Proteomes" id="UP000250078">
    <property type="component" value="Unassembled WGS sequence"/>
</dbReference>
<dbReference type="EMBL" id="KV748254">
    <property type="protein sequence ID" value="OCK87861.1"/>
    <property type="molecule type" value="Genomic_DNA"/>
</dbReference>
<evidence type="ECO:0000313" key="1">
    <source>
        <dbReference type="EMBL" id="OCK87861.1"/>
    </source>
</evidence>
<organism evidence="1 2">
    <name type="scientific">Cenococcum geophilum 1.58</name>
    <dbReference type="NCBI Taxonomy" id="794803"/>
    <lineage>
        <taxon>Eukaryota</taxon>
        <taxon>Fungi</taxon>
        <taxon>Dikarya</taxon>
        <taxon>Ascomycota</taxon>
        <taxon>Pezizomycotina</taxon>
        <taxon>Dothideomycetes</taxon>
        <taxon>Pleosporomycetidae</taxon>
        <taxon>Gloniales</taxon>
        <taxon>Gloniaceae</taxon>
        <taxon>Cenococcum</taxon>
    </lineage>
</organism>
<accession>A0ACC8ENS7</accession>
<proteinExistence type="predicted"/>
<sequence length="422" mass="46836">MPLQRPAASNMPGSAPAATPEIPPFADCPRSQYATGHQDWYMISGPQQFPNFDICLTCFDTSIKPTAYARFFSRSPPKPETMATQCDFSNLWVHIAWVWLFSQSAPDASLLGMIAAIQVPEGPCPNSQAEQAGEKPTATRRWFCLPNPRTGALIEDLTICSHCIAHIETILPPMRGVFGAAAGGASCPATCDLMVPNSQRSLSYIDQIVEVAERTLKTGYLDLTPAAEYIEKYALLPECPKNNTVKNVGCYSMPSSVPEFTVCQECYTEVILSEVRNEAPLARQVSTAPSIPPDGFSCQLYSPRTRQFWQDSLTTGDAGLLRQKVTERKQKQMELTQKADQLTLTYHQQKMQAKYHNEMMLIEASTAMHSALTWQATTGVIRPTDFTAVNASRNQGSQMEVQAAVTLSQIQMIENEWKNFWE</sequence>
<reference evidence="1 2" key="1">
    <citation type="journal article" date="2016" name="Nat. Commun.">
        <title>Ectomycorrhizal ecology is imprinted in the genome of the dominant symbiotic fungus Cenococcum geophilum.</title>
        <authorList>
            <consortium name="DOE Joint Genome Institute"/>
            <person name="Peter M."/>
            <person name="Kohler A."/>
            <person name="Ohm R.A."/>
            <person name="Kuo A."/>
            <person name="Krutzmann J."/>
            <person name="Morin E."/>
            <person name="Arend M."/>
            <person name="Barry K.W."/>
            <person name="Binder M."/>
            <person name="Choi C."/>
            <person name="Clum A."/>
            <person name="Copeland A."/>
            <person name="Grisel N."/>
            <person name="Haridas S."/>
            <person name="Kipfer T."/>
            <person name="LaButti K."/>
            <person name="Lindquist E."/>
            <person name="Lipzen A."/>
            <person name="Maire R."/>
            <person name="Meier B."/>
            <person name="Mihaltcheva S."/>
            <person name="Molinier V."/>
            <person name="Murat C."/>
            <person name="Poggeler S."/>
            <person name="Quandt C.A."/>
            <person name="Sperisen C."/>
            <person name="Tritt A."/>
            <person name="Tisserant E."/>
            <person name="Crous P.W."/>
            <person name="Henrissat B."/>
            <person name="Nehls U."/>
            <person name="Egli S."/>
            <person name="Spatafora J.W."/>
            <person name="Grigoriev I.V."/>
            <person name="Martin F.M."/>
        </authorList>
    </citation>
    <scope>NUCLEOTIDE SEQUENCE [LARGE SCALE GENOMIC DNA]</scope>
    <source>
        <strain evidence="1 2">1.58</strain>
    </source>
</reference>
<gene>
    <name evidence="1" type="ORF">K441DRAFT_682362</name>
</gene>
<keyword evidence="2" id="KW-1185">Reference proteome</keyword>
<name>A0ACC8ENS7_9PEZI</name>
<evidence type="ECO:0000313" key="2">
    <source>
        <dbReference type="Proteomes" id="UP000250078"/>
    </source>
</evidence>
<protein>
    <submittedName>
        <fullName evidence="1">Uncharacterized protein</fullName>
    </submittedName>
</protein>